<feature type="compositionally biased region" description="Basic and acidic residues" evidence="1">
    <location>
        <begin position="186"/>
        <end position="196"/>
    </location>
</feature>
<name>A0A423W8Y4_CYTCH</name>
<dbReference type="AlphaFoldDB" id="A0A423W8Y4"/>
<dbReference type="Proteomes" id="UP000284375">
    <property type="component" value="Unassembled WGS sequence"/>
</dbReference>
<evidence type="ECO:0000256" key="1">
    <source>
        <dbReference type="SAM" id="MobiDB-lite"/>
    </source>
</evidence>
<evidence type="ECO:0000313" key="2">
    <source>
        <dbReference type="EMBL" id="ROV99810.1"/>
    </source>
</evidence>
<feature type="compositionally biased region" description="Basic and acidic residues" evidence="1">
    <location>
        <begin position="208"/>
        <end position="224"/>
    </location>
</feature>
<gene>
    <name evidence="2" type="ORF">VSDG_02954</name>
</gene>
<protein>
    <submittedName>
        <fullName evidence="2">Uncharacterized protein</fullName>
    </submittedName>
</protein>
<organism evidence="2 3">
    <name type="scientific">Cytospora chrysosperma</name>
    <name type="common">Cytospora canker fungus</name>
    <name type="synonym">Sphaeria chrysosperma</name>
    <dbReference type="NCBI Taxonomy" id="252740"/>
    <lineage>
        <taxon>Eukaryota</taxon>
        <taxon>Fungi</taxon>
        <taxon>Dikarya</taxon>
        <taxon>Ascomycota</taxon>
        <taxon>Pezizomycotina</taxon>
        <taxon>Sordariomycetes</taxon>
        <taxon>Sordariomycetidae</taxon>
        <taxon>Diaporthales</taxon>
        <taxon>Cytosporaceae</taxon>
        <taxon>Cytospora</taxon>
    </lineage>
</organism>
<feature type="region of interest" description="Disordered" evidence="1">
    <location>
        <begin position="180"/>
        <end position="224"/>
    </location>
</feature>
<dbReference type="EMBL" id="LJZO01000010">
    <property type="protein sequence ID" value="ROV99810.1"/>
    <property type="molecule type" value="Genomic_DNA"/>
</dbReference>
<proteinExistence type="predicted"/>
<comment type="caution">
    <text evidence="2">The sequence shown here is derived from an EMBL/GenBank/DDBJ whole genome shotgun (WGS) entry which is preliminary data.</text>
</comment>
<evidence type="ECO:0000313" key="3">
    <source>
        <dbReference type="Proteomes" id="UP000284375"/>
    </source>
</evidence>
<sequence length="252" mass="27388">MAPGAMNRVCPPQNSVAPRMGSPGDPGIPTDLMRRPKQRVPVGHSFVIRPDMVDVITGETYSVRIREFSDRSGVTTCFAKISGLGCIVTVIGTLDSMRCVLNLMEMIINEEVDKRAACAGLVSTNVESVMSSEPHPSAHPLTATNELPKAIAITPIQSGTSTPTSDCLVMANQLHEAVPTPTGAIKNEDPSDRPDAAGRVLMGRSGRPKFETEPEAFKNMSREDRKILCRASNMRFMTEKGPAPRVKRRPYE</sequence>
<feature type="region of interest" description="Disordered" evidence="1">
    <location>
        <begin position="1"/>
        <end position="34"/>
    </location>
</feature>
<reference evidence="2 3" key="1">
    <citation type="submission" date="2015-09" db="EMBL/GenBank/DDBJ databases">
        <title>Host preference determinants of Valsa canker pathogens revealed by comparative genomics.</title>
        <authorList>
            <person name="Yin Z."/>
            <person name="Huang L."/>
        </authorList>
    </citation>
    <scope>NUCLEOTIDE SEQUENCE [LARGE SCALE GENOMIC DNA]</scope>
    <source>
        <strain evidence="2 3">YSFL</strain>
    </source>
</reference>
<accession>A0A423W8Y4</accession>
<keyword evidence="3" id="KW-1185">Reference proteome</keyword>